<protein>
    <submittedName>
        <fullName evidence="1">Uncharacterized protein</fullName>
    </submittedName>
</protein>
<evidence type="ECO:0000313" key="1">
    <source>
        <dbReference type="EMBL" id="ERN41361.1"/>
    </source>
</evidence>
<gene>
    <name evidence="1" type="ORF">KR51_00019280</name>
</gene>
<dbReference type="Proteomes" id="UP000016960">
    <property type="component" value="Unassembled WGS sequence"/>
</dbReference>
<comment type="caution">
    <text evidence="1">The sequence shown here is derived from an EMBL/GenBank/DDBJ whole genome shotgun (WGS) entry which is preliminary data.</text>
</comment>
<keyword evidence="2" id="KW-1185">Reference proteome</keyword>
<reference evidence="1 2" key="1">
    <citation type="submission" date="2013-05" db="EMBL/GenBank/DDBJ databases">
        <title>Draft genome sequence of Rubidibacter lacunae KORDI 51-2.</title>
        <authorList>
            <person name="Choi D.H."/>
            <person name="Noh J.H."/>
            <person name="Kwon K.-K."/>
            <person name="Lee J.-H."/>
            <person name="Ryu J.-Y."/>
        </authorList>
    </citation>
    <scope>NUCLEOTIDE SEQUENCE [LARGE SCALE GENOMIC DNA]</scope>
    <source>
        <strain evidence="1 2">KORDI 51-2</strain>
    </source>
</reference>
<name>U5DI63_9CHRO</name>
<dbReference type="STRING" id="582515.KR51_00019280"/>
<dbReference type="EMBL" id="ASSJ01000049">
    <property type="protein sequence ID" value="ERN41361.1"/>
    <property type="molecule type" value="Genomic_DNA"/>
</dbReference>
<organism evidence="1 2">
    <name type="scientific">Rubidibacter lacunae KORDI 51-2</name>
    <dbReference type="NCBI Taxonomy" id="582515"/>
    <lineage>
        <taxon>Bacteria</taxon>
        <taxon>Bacillati</taxon>
        <taxon>Cyanobacteriota</taxon>
        <taxon>Cyanophyceae</taxon>
        <taxon>Oscillatoriophycideae</taxon>
        <taxon>Chroococcales</taxon>
        <taxon>Aphanothecaceae</taxon>
        <taxon>Rubidibacter</taxon>
    </lineage>
</organism>
<sequence>MLAMGNSGRYHVCDRWLTTKATVSGQWVWLAIDRQTQEIIGAQAAREVSSEVKRSDRDTPRLITEYRYLHRLLGDRLGRTNLETRSGRHQANWKKITSSGALTAPRVDGALMASVVEFSCSTRMLDRMGIFRIFIQNYKALLTF</sequence>
<dbReference type="AlphaFoldDB" id="U5DI63"/>
<accession>U5DI63</accession>
<proteinExistence type="predicted"/>
<evidence type="ECO:0000313" key="2">
    <source>
        <dbReference type="Proteomes" id="UP000016960"/>
    </source>
</evidence>
<dbReference type="InParanoid" id="U5DI63"/>